<reference evidence="10" key="1">
    <citation type="submission" date="2020-03" db="EMBL/GenBank/DDBJ databases">
        <authorList>
            <person name="He L."/>
        </authorList>
    </citation>
    <scope>NUCLEOTIDE SEQUENCE</scope>
    <source>
        <strain evidence="10">CkLH20</strain>
    </source>
</reference>
<dbReference type="Gene3D" id="3.40.50.720">
    <property type="entry name" value="NAD(P)-binding Rossmann-like Domain"/>
    <property type="match status" value="1"/>
</dbReference>
<comment type="caution">
    <text evidence="10">The sequence shown here is derived from an EMBL/GenBank/DDBJ whole genome shotgun (WGS) entry which is preliminary data.</text>
</comment>
<keyword evidence="3" id="KW-0596">Phosphopantetheine</keyword>
<feature type="transmembrane region" description="Helical" evidence="7">
    <location>
        <begin position="1393"/>
        <end position="1419"/>
    </location>
</feature>
<keyword evidence="5" id="KW-0521">NADP</keyword>
<dbReference type="GO" id="GO:0016020">
    <property type="term" value="C:membrane"/>
    <property type="evidence" value="ECO:0007669"/>
    <property type="project" value="UniProtKB-SubCell"/>
</dbReference>
<evidence type="ECO:0000256" key="7">
    <source>
        <dbReference type="SAM" id="Phobius"/>
    </source>
</evidence>
<dbReference type="SUPFAM" id="SSF56801">
    <property type="entry name" value="Acetyl-CoA synthetase-like"/>
    <property type="match status" value="1"/>
</dbReference>
<dbReference type="OrthoDB" id="429813at2759"/>
<feature type="transmembrane region" description="Helical" evidence="7">
    <location>
        <begin position="1069"/>
        <end position="1088"/>
    </location>
</feature>
<feature type="transmembrane region" description="Helical" evidence="7">
    <location>
        <begin position="1338"/>
        <end position="1356"/>
    </location>
</feature>
<feature type="transmembrane region" description="Helical" evidence="7">
    <location>
        <begin position="1522"/>
        <end position="1541"/>
    </location>
</feature>
<dbReference type="PROSITE" id="PS00455">
    <property type="entry name" value="AMP_BINDING"/>
    <property type="match status" value="1"/>
</dbReference>
<dbReference type="Gene3D" id="1.10.1200.10">
    <property type="entry name" value="ACP-like"/>
    <property type="match status" value="1"/>
</dbReference>
<feature type="domain" description="Carrier" evidence="8">
    <location>
        <begin position="591"/>
        <end position="669"/>
    </location>
</feature>
<gene>
    <name evidence="10" type="ORF">CkaCkLH20_11893</name>
</gene>
<sequence>MTEVLSTQDDLLSTYTGLSTSSELDIEPAIAYDSQSHDLESGSYGERLVVNVVDQLARKQPDRVWATVSRSPFHLGDGFRDITMRELAQAVDAAAWIIDNKYGKSKTFDVIAYIGVSDVRYAIFMFAAIKTGHQIMIPSVRNSVSQHDSVFKAANCTRVIHTPEMSSVITAMKSSKRQLDAILAPTLDELLESAGTSPYAYDRTWAEGRTDPIIIAHSSGSTGNPKPTTITNGVYSVYDNHRKIPPIPGRKIQGYLLLELNGGRFFNPFPPFHLAGLFAMTIMPIFYTCTVTLGPKEKPPSGEILSQAMHLLPSIRAAWCPPTVIEQLVSLPGGFEQAANLDWIMYTGGPLAPTVGDRLCKVTDVCQMYGSTETGPHVALVPLPENWNYFEWHPHLENEMDPMGDGTFEMVVRKDPSLDWIRHLAQAYPHLDVWRTNDLFVQAPHNPKLWRFVGRRDDVIVLSNGEKFNPVNMEGVISGHPLVKGALVTGTARFQAALVMEPVEGLAMTSSEFIEKVWDTVENANMVGPAHGRIFRSKITMATPEKPFIRAGKGTVIRGRTTKLYAAELDALYDDNRNCSLPAGDPALQKSSSLEDTTKFIRECIVKLMSPISIGDNDDFFVLGMDSLQTLELLNMVKRSMEPSTKLTVADIYASPSIKQLAQHLHEALGGLETTTTPRVEDRISTMNRIIDKYTADFKRSDIPSGPPRCVVITGSTGSLGTHLLETLLSNEHISKIYCLNRDPQASERQKRGFIERGKATAKMDAKAIFLTIKLGERNLGLNSADFEDIRRNADVIIHNAWKLDFNHKVESFDSVHLRGTHDFIDLALSSQRQPHLLFVSSLSAVGNWAAIHGAAIPVPEIVPRHCNVAMPIGYGESKHVAERMISAAVTEAGLHGSILRVGQIAGPLAADGGEWHRTEWFPSLLQTSKAMGCLPDSMGTIDWIPVDVLSDIIGDIVLGEYARVVTYNYNLNWDNYNPNWMANMGDLNDADKHQVEMIEQAEPSQDDRNFTSSSDNEHESEVPPGYWTSYRFIGTVMAIVLLANNLFIGYAMPANILNVINADIGPDSLIYLATLMNTLIKGVGLLLVGSLSDVLGRRYFMVAGQACGFIGSVIAARADDITTLIGANVLLGMAGATQVLYPLLSQEIVPNKYRGFSQSAITLSVFPTIGLGPAFARMMVEYTAQGWRWCFWLNAITTGISLVLFLVCYFPPNFEQLTTGVSKIDQLRRIDYGGLVFYSGGLLCVLLALSWGGRQYAWDSAHVLSTLIIGFVLLVVFVLYEVYWPLASPLLPMNLFKIRNFVVAVIVGSVGQMPFYALNVLWPTQITNLYTTDNISIGWMSCTTGAALAAGEVMFGPLCKRSGRLKLQMIVSVLGLVIFCGLMALGNENRQGLAIAMTVLVGIFVGWIELICIVLAGLVIPPENIGSGSAFFASARAVSGTIATSIYLAIYSNRSSSLLPGKVRVAAVAAGLSADRIEEVLQALASGKPAGIDAIRGMTPAIKTAVQAAQKAVYATSFSTVYLSSLSFGIVALGVCFLLTDDVDRHFTAFLNKTVTPRLPDGDEKVDRGE</sequence>
<dbReference type="RefSeq" id="XP_038740048.1">
    <property type="nucleotide sequence ID" value="XM_038894607.1"/>
</dbReference>
<evidence type="ECO:0000313" key="11">
    <source>
        <dbReference type="Proteomes" id="UP000781932"/>
    </source>
</evidence>
<reference evidence="10" key="2">
    <citation type="submission" date="2020-11" db="EMBL/GenBank/DDBJ databases">
        <title>Whole genome sequencing of Colletotrichum sp.</title>
        <authorList>
            <person name="Li H."/>
        </authorList>
    </citation>
    <scope>NUCLEOTIDE SEQUENCE</scope>
    <source>
        <strain evidence="10">CkLH20</strain>
    </source>
</reference>
<keyword evidence="4" id="KW-0597">Phosphoprotein</keyword>
<dbReference type="InterPro" id="IPR013120">
    <property type="entry name" value="FAR_NAD-bd"/>
</dbReference>
<name>A0A9P6LFP8_9PEZI</name>
<feature type="domain" description="Major facilitator superfamily (MFS) profile" evidence="9">
    <location>
        <begin position="1032"/>
        <end position="1545"/>
    </location>
</feature>
<comment type="subcellular location">
    <subcellularLocation>
        <location evidence="1">Membrane</location>
        <topology evidence="1">Multi-pass membrane protein</topology>
    </subcellularLocation>
</comment>
<dbReference type="EMBL" id="JAATWM020000052">
    <property type="protein sequence ID" value="KAF9870587.1"/>
    <property type="molecule type" value="Genomic_DNA"/>
</dbReference>
<dbReference type="InterPro" id="IPR020806">
    <property type="entry name" value="PKS_PP-bd"/>
</dbReference>
<dbReference type="Pfam" id="PF07993">
    <property type="entry name" value="NAD_binding_4"/>
    <property type="match status" value="1"/>
</dbReference>
<protein>
    <recommendedName>
        <fullName evidence="12">Carrier domain-containing protein</fullName>
    </recommendedName>
</protein>
<dbReference type="SUPFAM" id="SSF103473">
    <property type="entry name" value="MFS general substrate transporter"/>
    <property type="match status" value="1"/>
</dbReference>
<feature type="transmembrane region" description="Helical" evidence="7">
    <location>
        <begin position="1100"/>
        <end position="1119"/>
    </location>
</feature>
<dbReference type="PROSITE" id="PS50075">
    <property type="entry name" value="CARRIER"/>
    <property type="match status" value="1"/>
</dbReference>
<dbReference type="SUPFAM" id="SSF47336">
    <property type="entry name" value="ACP-like"/>
    <property type="match status" value="1"/>
</dbReference>
<dbReference type="Pfam" id="PF00550">
    <property type="entry name" value="PP-binding"/>
    <property type="match status" value="1"/>
</dbReference>
<dbReference type="Pfam" id="PF00501">
    <property type="entry name" value="AMP-binding"/>
    <property type="match status" value="1"/>
</dbReference>
<feature type="transmembrane region" description="Helical" evidence="7">
    <location>
        <begin position="1431"/>
        <end position="1451"/>
    </location>
</feature>
<dbReference type="InterPro" id="IPR036259">
    <property type="entry name" value="MFS_trans_sf"/>
</dbReference>
<proteinExistence type="predicted"/>
<dbReference type="Pfam" id="PF23562">
    <property type="entry name" value="AMP-binding_C_3"/>
    <property type="match status" value="1"/>
</dbReference>
<dbReference type="InterPro" id="IPR020846">
    <property type="entry name" value="MFS_dom"/>
</dbReference>
<dbReference type="GO" id="GO:0022857">
    <property type="term" value="F:transmembrane transporter activity"/>
    <property type="evidence" value="ECO:0007669"/>
    <property type="project" value="InterPro"/>
</dbReference>
<feature type="compositionally biased region" description="Basic and acidic residues" evidence="6">
    <location>
        <begin position="1006"/>
        <end position="1022"/>
    </location>
</feature>
<dbReference type="InterPro" id="IPR036736">
    <property type="entry name" value="ACP-like_sf"/>
</dbReference>
<evidence type="ECO:0000259" key="8">
    <source>
        <dbReference type="PROSITE" id="PS50075"/>
    </source>
</evidence>
<feature type="transmembrane region" description="Helical" evidence="7">
    <location>
        <begin position="1264"/>
        <end position="1287"/>
    </location>
</feature>
<dbReference type="Gene3D" id="3.40.50.12780">
    <property type="entry name" value="N-terminal domain of ligase-like"/>
    <property type="match status" value="1"/>
</dbReference>
<evidence type="ECO:0000256" key="4">
    <source>
        <dbReference type="ARBA" id="ARBA00022553"/>
    </source>
</evidence>
<evidence type="ECO:0000256" key="3">
    <source>
        <dbReference type="ARBA" id="ARBA00022450"/>
    </source>
</evidence>
<evidence type="ECO:0000259" key="9">
    <source>
        <dbReference type="PROSITE" id="PS50850"/>
    </source>
</evidence>
<dbReference type="InterPro" id="IPR042099">
    <property type="entry name" value="ANL_N_sf"/>
</dbReference>
<dbReference type="CDD" id="cd06179">
    <property type="entry name" value="MFS_TRI12_like"/>
    <property type="match status" value="1"/>
</dbReference>
<dbReference type="Gene3D" id="1.20.1250.20">
    <property type="entry name" value="MFS general substrate transporter like domains"/>
    <property type="match status" value="2"/>
</dbReference>
<evidence type="ECO:0000256" key="5">
    <source>
        <dbReference type="ARBA" id="ARBA00022857"/>
    </source>
</evidence>
<dbReference type="InterPro" id="IPR009081">
    <property type="entry name" value="PP-bd_ACP"/>
</dbReference>
<feature type="region of interest" description="Disordered" evidence="6">
    <location>
        <begin position="1002"/>
        <end position="1023"/>
    </location>
</feature>
<feature type="transmembrane region" description="Helical" evidence="7">
    <location>
        <begin position="1192"/>
        <end position="1212"/>
    </location>
</feature>
<dbReference type="InterPro" id="IPR010573">
    <property type="entry name" value="MFS_Str1/Tri12-like"/>
</dbReference>
<feature type="transmembrane region" description="Helical" evidence="7">
    <location>
        <begin position="1233"/>
        <end position="1252"/>
    </location>
</feature>
<feature type="transmembrane region" description="Helical" evidence="7">
    <location>
        <begin position="1157"/>
        <end position="1180"/>
    </location>
</feature>
<dbReference type="InterPro" id="IPR036291">
    <property type="entry name" value="NAD(P)-bd_dom_sf"/>
</dbReference>
<dbReference type="InterPro" id="IPR020845">
    <property type="entry name" value="AMP-binding_CS"/>
</dbReference>
<feature type="transmembrane region" description="Helical" evidence="7">
    <location>
        <begin position="1368"/>
        <end position="1387"/>
    </location>
</feature>
<dbReference type="PANTHER" id="PTHR43439">
    <property type="entry name" value="PHENYLACETATE-COENZYME A LIGASE"/>
    <property type="match status" value="1"/>
</dbReference>
<dbReference type="InterPro" id="IPR053791">
    <property type="entry name" value="MFS_Tri12-like"/>
</dbReference>
<organism evidence="10 11">
    <name type="scientific">Colletotrichum karsti</name>
    <dbReference type="NCBI Taxonomy" id="1095194"/>
    <lineage>
        <taxon>Eukaryota</taxon>
        <taxon>Fungi</taxon>
        <taxon>Dikarya</taxon>
        <taxon>Ascomycota</taxon>
        <taxon>Pezizomycotina</taxon>
        <taxon>Sordariomycetes</taxon>
        <taxon>Hypocreomycetidae</taxon>
        <taxon>Glomerellales</taxon>
        <taxon>Glomerellaceae</taxon>
        <taxon>Colletotrichum</taxon>
        <taxon>Colletotrichum boninense species complex</taxon>
    </lineage>
</organism>
<dbReference type="InterPro" id="IPR000873">
    <property type="entry name" value="AMP-dep_synth/lig_dom"/>
</dbReference>
<dbReference type="PANTHER" id="PTHR43439:SF2">
    <property type="entry name" value="ENZYME, PUTATIVE (JCVI)-RELATED"/>
    <property type="match status" value="1"/>
</dbReference>
<evidence type="ECO:0000313" key="10">
    <source>
        <dbReference type="EMBL" id="KAF9870587.1"/>
    </source>
</evidence>
<dbReference type="SMART" id="SM00823">
    <property type="entry name" value="PKS_PP"/>
    <property type="match status" value="1"/>
</dbReference>
<dbReference type="GO" id="GO:0031177">
    <property type="term" value="F:phosphopantetheine binding"/>
    <property type="evidence" value="ECO:0007669"/>
    <property type="project" value="InterPro"/>
</dbReference>
<evidence type="ECO:0000256" key="2">
    <source>
        <dbReference type="ARBA" id="ARBA00022448"/>
    </source>
</evidence>
<keyword evidence="11" id="KW-1185">Reference proteome</keyword>
<keyword evidence="7" id="KW-1133">Transmembrane helix</keyword>
<keyword evidence="7" id="KW-0472">Membrane</keyword>
<dbReference type="SUPFAM" id="SSF51735">
    <property type="entry name" value="NAD(P)-binding Rossmann-fold domains"/>
    <property type="match status" value="1"/>
</dbReference>
<dbReference type="Proteomes" id="UP000781932">
    <property type="component" value="Unassembled WGS sequence"/>
</dbReference>
<dbReference type="PROSITE" id="PS50850">
    <property type="entry name" value="MFS"/>
    <property type="match status" value="1"/>
</dbReference>
<evidence type="ECO:0000256" key="1">
    <source>
        <dbReference type="ARBA" id="ARBA00004141"/>
    </source>
</evidence>
<feature type="transmembrane region" description="Helical" evidence="7">
    <location>
        <begin position="1125"/>
        <end position="1145"/>
    </location>
</feature>
<keyword evidence="7" id="KW-0812">Transmembrane</keyword>
<dbReference type="InterPro" id="IPR051414">
    <property type="entry name" value="Adenylate-forming_Reductase"/>
</dbReference>
<dbReference type="GeneID" id="62167681"/>
<dbReference type="Pfam" id="PF06609">
    <property type="entry name" value="TRI12"/>
    <property type="match status" value="1"/>
</dbReference>
<evidence type="ECO:0000256" key="6">
    <source>
        <dbReference type="SAM" id="MobiDB-lite"/>
    </source>
</evidence>
<evidence type="ECO:0008006" key="12">
    <source>
        <dbReference type="Google" id="ProtNLM"/>
    </source>
</evidence>
<feature type="transmembrane region" description="Helical" evidence="7">
    <location>
        <begin position="1299"/>
        <end position="1318"/>
    </location>
</feature>
<accession>A0A9P6LFP8</accession>
<keyword evidence="2" id="KW-0813">Transport</keyword>